<gene>
    <name evidence="1" type="ORF">LVIROSA_LOCUS4330</name>
</gene>
<organism evidence="1 2">
    <name type="scientific">Lactuca virosa</name>
    <dbReference type="NCBI Taxonomy" id="75947"/>
    <lineage>
        <taxon>Eukaryota</taxon>
        <taxon>Viridiplantae</taxon>
        <taxon>Streptophyta</taxon>
        <taxon>Embryophyta</taxon>
        <taxon>Tracheophyta</taxon>
        <taxon>Spermatophyta</taxon>
        <taxon>Magnoliopsida</taxon>
        <taxon>eudicotyledons</taxon>
        <taxon>Gunneridae</taxon>
        <taxon>Pentapetalae</taxon>
        <taxon>asterids</taxon>
        <taxon>campanulids</taxon>
        <taxon>Asterales</taxon>
        <taxon>Asteraceae</taxon>
        <taxon>Cichorioideae</taxon>
        <taxon>Cichorieae</taxon>
        <taxon>Lactucinae</taxon>
        <taxon>Lactuca</taxon>
    </lineage>
</organism>
<comment type="caution">
    <text evidence="1">The sequence shown here is derived from an EMBL/GenBank/DDBJ whole genome shotgun (WGS) entry which is preliminary data.</text>
</comment>
<name>A0AAU9LPY0_9ASTR</name>
<sequence>MRGLIPSPRVVWLLSPTALQRQAPHARFSTLASSRLASQPTPLQRQAPHTRFSTLAMSHPAPQPDSIISASSACEVQYPRLKSPDFSARLQRKAPHARLKGLQTLPI</sequence>
<proteinExistence type="predicted"/>
<dbReference type="EMBL" id="CAKMRJ010000002">
    <property type="protein sequence ID" value="CAH1416575.1"/>
    <property type="molecule type" value="Genomic_DNA"/>
</dbReference>
<keyword evidence="2" id="KW-1185">Reference proteome</keyword>
<evidence type="ECO:0000313" key="1">
    <source>
        <dbReference type="EMBL" id="CAH1416575.1"/>
    </source>
</evidence>
<evidence type="ECO:0000313" key="2">
    <source>
        <dbReference type="Proteomes" id="UP001157418"/>
    </source>
</evidence>
<dbReference type="AlphaFoldDB" id="A0AAU9LPY0"/>
<protein>
    <submittedName>
        <fullName evidence="1">Uncharacterized protein</fullName>
    </submittedName>
</protein>
<dbReference type="Proteomes" id="UP001157418">
    <property type="component" value="Unassembled WGS sequence"/>
</dbReference>
<accession>A0AAU9LPY0</accession>
<reference evidence="1 2" key="1">
    <citation type="submission" date="2022-01" db="EMBL/GenBank/DDBJ databases">
        <authorList>
            <person name="Xiong W."/>
            <person name="Schranz E."/>
        </authorList>
    </citation>
    <scope>NUCLEOTIDE SEQUENCE [LARGE SCALE GENOMIC DNA]</scope>
</reference>